<sequence length="78" mass="8229">MGHYAKATEGPACDGEKARLNELMMSPTSEMLRGELETGHGSPDLQHPAVVTLLQEPMPCAGSIVPSPQHPAVVTLLP</sequence>
<name>A0A6B0RY23_9CETA</name>
<reference evidence="1" key="1">
    <citation type="submission" date="2019-10" db="EMBL/GenBank/DDBJ databases">
        <title>The sequence and de novo assembly of the wild yak genome.</title>
        <authorList>
            <person name="Liu Y."/>
        </authorList>
    </citation>
    <scope>NUCLEOTIDE SEQUENCE [LARGE SCALE GENOMIC DNA]</scope>
    <source>
        <strain evidence="1">WY2019</strain>
    </source>
</reference>
<comment type="caution">
    <text evidence="1">The sequence shown here is derived from an EMBL/GenBank/DDBJ whole genome shotgun (WGS) entry which is preliminary data.</text>
</comment>
<accession>A0A6B0RY23</accession>
<evidence type="ECO:0000313" key="2">
    <source>
        <dbReference type="Proteomes" id="UP000322234"/>
    </source>
</evidence>
<protein>
    <submittedName>
        <fullName evidence="1">Uncharacterized protein</fullName>
    </submittedName>
</protein>
<dbReference type="AlphaFoldDB" id="A0A6B0RY23"/>
<dbReference type="Proteomes" id="UP000322234">
    <property type="component" value="Unassembled WGS sequence"/>
</dbReference>
<dbReference type="EMBL" id="VBQZ03000079">
    <property type="protein sequence ID" value="MXQ92103.1"/>
    <property type="molecule type" value="Genomic_DNA"/>
</dbReference>
<proteinExistence type="predicted"/>
<gene>
    <name evidence="1" type="ORF">E5288_WYG012422</name>
</gene>
<evidence type="ECO:0000313" key="1">
    <source>
        <dbReference type="EMBL" id="MXQ92103.1"/>
    </source>
</evidence>
<keyword evidence="2" id="KW-1185">Reference proteome</keyword>
<organism evidence="1 2">
    <name type="scientific">Bos mutus</name>
    <name type="common">wild yak</name>
    <dbReference type="NCBI Taxonomy" id="72004"/>
    <lineage>
        <taxon>Eukaryota</taxon>
        <taxon>Metazoa</taxon>
        <taxon>Chordata</taxon>
        <taxon>Craniata</taxon>
        <taxon>Vertebrata</taxon>
        <taxon>Euteleostomi</taxon>
        <taxon>Mammalia</taxon>
        <taxon>Eutheria</taxon>
        <taxon>Laurasiatheria</taxon>
        <taxon>Artiodactyla</taxon>
        <taxon>Ruminantia</taxon>
        <taxon>Pecora</taxon>
        <taxon>Bovidae</taxon>
        <taxon>Bovinae</taxon>
        <taxon>Bos</taxon>
    </lineage>
</organism>